<evidence type="ECO:0000313" key="14">
    <source>
        <dbReference type="EMBL" id="KAF8792420.1"/>
    </source>
</evidence>
<organism evidence="14 15">
    <name type="scientific">Argiope bruennichi</name>
    <name type="common">Wasp spider</name>
    <name type="synonym">Aranea bruennichi</name>
    <dbReference type="NCBI Taxonomy" id="94029"/>
    <lineage>
        <taxon>Eukaryota</taxon>
        <taxon>Metazoa</taxon>
        <taxon>Ecdysozoa</taxon>
        <taxon>Arthropoda</taxon>
        <taxon>Chelicerata</taxon>
        <taxon>Arachnida</taxon>
        <taxon>Araneae</taxon>
        <taxon>Araneomorphae</taxon>
        <taxon>Entelegynae</taxon>
        <taxon>Araneoidea</taxon>
        <taxon>Araneidae</taxon>
        <taxon>Argiope</taxon>
    </lineage>
</organism>
<name>A0A8T0FSE4_ARGBR</name>
<evidence type="ECO:0000256" key="4">
    <source>
        <dbReference type="ARBA" id="ARBA00022461"/>
    </source>
</evidence>
<keyword evidence="4 12" id="KW-0894">Sodium channel</keyword>
<keyword evidence="8 12" id="KW-0406">Ion transport</keyword>
<reference evidence="14" key="2">
    <citation type="submission" date="2020-06" db="EMBL/GenBank/DDBJ databases">
        <authorList>
            <person name="Sheffer M."/>
        </authorList>
    </citation>
    <scope>NUCLEOTIDE SEQUENCE</scope>
</reference>
<dbReference type="InterPro" id="IPR001873">
    <property type="entry name" value="ENaC"/>
</dbReference>
<keyword evidence="9 13" id="KW-0472">Membrane</keyword>
<evidence type="ECO:0000256" key="2">
    <source>
        <dbReference type="ARBA" id="ARBA00007193"/>
    </source>
</evidence>
<dbReference type="PRINTS" id="PR01078">
    <property type="entry name" value="AMINACHANNEL"/>
</dbReference>
<evidence type="ECO:0000256" key="3">
    <source>
        <dbReference type="ARBA" id="ARBA00022448"/>
    </source>
</evidence>
<feature type="transmembrane region" description="Helical" evidence="13">
    <location>
        <begin position="444"/>
        <end position="470"/>
    </location>
</feature>
<dbReference type="EMBL" id="JABXBU010000003">
    <property type="protein sequence ID" value="KAF8792420.1"/>
    <property type="molecule type" value="Genomic_DNA"/>
</dbReference>
<dbReference type="GO" id="GO:0015280">
    <property type="term" value="F:ligand-gated sodium channel activity"/>
    <property type="evidence" value="ECO:0007669"/>
    <property type="project" value="TreeGrafter"/>
</dbReference>
<evidence type="ECO:0000256" key="7">
    <source>
        <dbReference type="ARBA" id="ARBA00023053"/>
    </source>
</evidence>
<evidence type="ECO:0000256" key="6">
    <source>
        <dbReference type="ARBA" id="ARBA00022989"/>
    </source>
</evidence>
<dbReference type="Gene3D" id="1.10.287.770">
    <property type="entry name" value="YojJ-like"/>
    <property type="match status" value="1"/>
</dbReference>
<keyword evidence="5 12" id="KW-0812">Transmembrane</keyword>
<keyword evidence="3 12" id="KW-0813">Transport</keyword>
<comment type="caution">
    <text evidence="14">The sequence shown here is derived from an EMBL/GenBank/DDBJ whole genome shotgun (WGS) entry which is preliminary data.</text>
</comment>
<keyword evidence="11 12" id="KW-0407">Ion channel</keyword>
<dbReference type="GO" id="GO:0005886">
    <property type="term" value="C:plasma membrane"/>
    <property type="evidence" value="ECO:0007669"/>
    <property type="project" value="TreeGrafter"/>
</dbReference>
<evidence type="ECO:0000256" key="9">
    <source>
        <dbReference type="ARBA" id="ARBA00023136"/>
    </source>
</evidence>
<comment type="subcellular location">
    <subcellularLocation>
        <location evidence="1">Membrane</location>
        <topology evidence="1">Multi-pass membrane protein</topology>
    </subcellularLocation>
</comment>
<keyword evidence="10 12" id="KW-0739">Sodium transport</keyword>
<evidence type="ECO:0000256" key="12">
    <source>
        <dbReference type="RuleBase" id="RU000679"/>
    </source>
</evidence>
<evidence type="ECO:0000256" key="13">
    <source>
        <dbReference type="SAM" id="Phobius"/>
    </source>
</evidence>
<evidence type="ECO:0000256" key="5">
    <source>
        <dbReference type="ARBA" id="ARBA00022692"/>
    </source>
</evidence>
<feature type="transmembrane region" description="Helical" evidence="13">
    <location>
        <begin position="49"/>
        <end position="72"/>
    </location>
</feature>
<proteinExistence type="inferred from homology"/>
<dbReference type="AlphaFoldDB" id="A0A8T0FSE4"/>
<evidence type="ECO:0000256" key="11">
    <source>
        <dbReference type="ARBA" id="ARBA00023303"/>
    </source>
</evidence>
<protein>
    <submittedName>
        <fullName evidence="14">Degenerin mec-4 like protein</fullName>
    </submittedName>
</protein>
<evidence type="ECO:0000256" key="8">
    <source>
        <dbReference type="ARBA" id="ARBA00023065"/>
    </source>
</evidence>
<evidence type="ECO:0000313" key="15">
    <source>
        <dbReference type="Proteomes" id="UP000807504"/>
    </source>
</evidence>
<dbReference type="Proteomes" id="UP000807504">
    <property type="component" value="Unassembled WGS sequence"/>
</dbReference>
<comment type="similarity">
    <text evidence="2 12">Belongs to the amiloride-sensitive sodium channel (TC 1.A.6) family.</text>
</comment>
<keyword evidence="7" id="KW-0915">Sodium</keyword>
<evidence type="ECO:0000256" key="1">
    <source>
        <dbReference type="ARBA" id="ARBA00004141"/>
    </source>
</evidence>
<dbReference type="PANTHER" id="PTHR11690">
    <property type="entry name" value="AMILORIDE-SENSITIVE SODIUM CHANNEL-RELATED"/>
    <property type="match status" value="1"/>
</dbReference>
<dbReference type="PANTHER" id="PTHR11690:SF248">
    <property type="entry name" value="PICKPOCKET 17, ISOFORM A"/>
    <property type="match status" value="1"/>
</dbReference>
<dbReference type="Pfam" id="PF00858">
    <property type="entry name" value="ASC"/>
    <property type="match status" value="1"/>
</dbReference>
<keyword evidence="6 13" id="KW-1133">Transmembrane helix</keyword>
<evidence type="ECO:0000256" key="10">
    <source>
        <dbReference type="ARBA" id="ARBA00023201"/>
    </source>
</evidence>
<accession>A0A8T0FSE4</accession>
<reference evidence="14" key="1">
    <citation type="journal article" date="2020" name="bioRxiv">
        <title>Chromosome-level reference genome of the European wasp spider Argiope bruennichi: a resource for studies on range expansion and evolutionary adaptation.</title>
        <authorList>
            <person name="Sheffer M.M."/>
            <person name="Hoppe A."/>
            <person name="Krehenwinkel H."/>
            <person name="Uhl G."/>
            <person name="Kuss A.W."/>
            <person name="Jensen L."/>
            <person name="Jensen C."/>
            <person name="Gillespie R.G."/>
            <person name="Hoff K.J."/>
            <person name="Prost S."/>
        </authorList>
    </citation>
    <scope>NUCLEOTIDE SEQUENCE</scope>
</reference>
<keyword evidence="15" id="KW-1185">Reference proteome</keyword>
<sequence length="499" mass="58151">MRRGRLFLKRSYWTRFCRHAKKILEKSAIAGVPQIVAANNPILKLLRAAVFFSCLFGFLYQFFTFLQLYWAYPIVMDVQVKSPSKILVPAFTICDHNGYTLKNYCSITKHKCVPVLNDTEFCLIRRRYCHRRKLPPGFMIPPDQSLIIHEIMNGRNATAIPEIPQNHMIKNCEMLIGEDAPTTTCSKARKTPYTKGDIVTRTNCLMFNSIWDLPGATIQDMPSTTVINLLLLTNKTDYFPQIGDQFVAMYIDFHSPMTLTNPFVNGFIMYPGMRYKYYIKERILKLLPAPYSTNCTDYLTEWKKNGNKGPISLADCIEYCKLELIRKQRKCVDFFNFYPHNEPLCETGCKDFVCSSGYKDVDGMSESLTKFGKICAEKCRPGCDQKVYEITKEEIQVPEEVFAQIPDRHSWKQYIYVRLSFDKFDITTYSYTPKFELIETFCYLGGYVGIWLGISLVAVFDFVESIIIILKHPYRRMRNKFRTKVHPIVSQEERILDRY</sequence>
<gene>
    <name evidence="14" type="ORF">HNY73_004014</name>
</gene>